<feature type="domain" description="S1 motif" evidence="11">
    <location>
        <begin position="1313"/>
        <end position="1384"/>
    </location>
</feature>
<dbReference type="PROSITE" id="PS50126">
    <property type="entry name" value="S1"/>
    <property type="match status" value="12"/>
</dbReference>
<feature type="compositionally biased region" description="Basic and acidic residues" evidence="10">
    <location>
        <begin position="91"/>
        <end position="103"/>
    </location>
</feature>
<dbReference type="FunFam" id="2.40.50.140:FF:000279">
    <property type="entry name" value="rRNA biogenesis protein rrp5"/>
    <property type="match status" value="1"/>
</dbReference>
<dbReference type="GO" id="GO:0006364">
    <property type="term" value="P:rRNA processing"/>
    <property type="evidence" value="ECO:0007669"/>
    <property type="project" value="UniProtKB-KW"/>
</dbReference>
<keyword evidence="5" id="KW-0677">Repeat</keyword>
<feature type="domain" description="S1 motif" evidence="11">
    <location>
        <begin position="556"/>
        <end position="630"/>
    </location>
</feature>
<feature type="compositionally biased region" description="Basic residues" evidence="10">
    <location>
        <begin position="104"/>
        <end position="113"/>
    </location>
</feature>
<dbReference type="FunFam" id="2.40.50.140:FF:000103">
    <property type="entry name" value="protein RRP5 homolog"/>
    <property type="match status" value="2"/>
</dbReference>
<feature type="compositionally biased region" description="Acidic residues" evidence="10">
    <location>
        <begin position="1413"/>
        <end position="1430"/>
    </location>
</feature>
<dbReference type="FunFam" id="2.40.50.140:FF:000196">
    <property type="entry name" value="rRNA biogenesis protein RRP5"/>
    <property type="match status" value="1"/>
</dbReference>
<dbReference type="InterPro" id="IPR057302">
    <property type="entry name" value="Rrp5_S1"/>
</dbReference>
<evidence type="ECO:0000256" key="5">
    <source>
        <dbReference type="ARBA" id="ARBA00022737"/>
    </source>
</evidence>
<dbReference type="InterPro" id="IPR045209">
    <property type="entry name" value="Rrp5"/>
</dbReference>
<dbReference type="PANTHER" id="PTHR23270:SF10">
    <property type="entry name" value="PROTEIN RRP5 HOMOLOG"/>
    <property type="match status" value="1"/>
</dbReference>
<keyword evidence="6" id="KW-0539">Nucleus</keyword>
<evidence type="ECO:0000256" key="7">
    <source>
        <dbReference type="ARBA" id="ARBA00055575"/>
    </source>
</evidence>
<dbReference type="SMART" id="SM00386">
    <property type="entry name" value="HAT"/>
    <property type="match status" value="6"/>
</dbReference>
<feature type="compositionally biased region" description="Acidic residues" evidence="10">
    <location>
        <begin position="1482"/>
        <end position="1491"/>
    </location>
</feature>
<feature type="domain" description="S1 motif" evidence="11">
    <location>
        <begin position="738"/>
        <end position="812"/>
    </location>
</feature>
<feature type="domain" description="S1 motif" evidence="11">
    <location>
        <begin position="935"/>
        <end position="1011"/>
    </location>
</feature>
<dbReference type="CDD" id="cd05702">
    <property type="entry name" value="S1_Rrp5_repeat_hs11_sc8"/>
    <property type="match status" value="1"/>
</dbReference>
<feature type="domain" description="S1 motif" evidence="11">
    <location>
        <begin position="1224"/>
        <end position="1293"/>
    </location>
</feature>
<dbReference type="Gene3D" id="2.40.50.140">
    <property type="entry name" value="Nucleic acid-binding proteins"/>
    <property type="match status" value="12"/>
</dbReference>
<evidence type="ECO:0000256" key="10">
    <source>
        <dbReference type="SAM" id="MobiDB-lite"/>
    </source>
</evidence>
<dbReference type="InterPro" id="IPR011990">
    <property type="entry name" value="TPR-like_helical_dom_sf"/>
</dbReference>
<feature type="domain" description="S1 motif" evidence="11">
    <location>
        <begin position="277"/>
        <end position="345"/>
    </location>
</feature>
<evidence type="ECO:0000256" key="6">
    <source>
        <dbReference type="ARBA" id="ARBA00023242"/>
    </source>
</evidence>
<dbReference type="FunFam" id="2.40.50.140:FF:000266">
    <property type="entry name" value="rRNA biogenesis protein rrp5"/>
    <property type="match status" value="1"/>
</dbReference>
<feature type="region of interest" description="Disordered" evidence="10">
    <location>
        <begin position="1"/>
        <end position="113"/>
    </location>
</feature>
<proteinExistence type="predicted"/>
<dbReference type="SUPFAM" id="SSF48452">
    <property type="entry name" value="TPR-like"/>
    <property type="match status" value="2"/>
</dbReference>
<name>A0AA97PI23_PYRO3</name>
<dbReference type="InterPro" id="IPR012340">
    <property type="entry name" value="NA-bd_OB-fold"/>
</dbReference>
<feature type="domain" description="S1 motif" evidence="11">
    <location>
        <begin position="834"/>
        <end position="901"/>
    </location>
</feature>
<dbReference type="GO" id="GO:0032040">
    <property type="term" value="C:small-subunit processome"/>
    <property type="evidence" value="ECO:0007669"/>
    <property type="project" value="TreeGrafter"/>
</dbReference>
<evidence type="ECO:0000256" key="4">
    <source>
        <dbReference type="ARBA" id="ARBA00022553"/>
    </source>
</evidence>
<feature type="compositionally biased region" description="Acidic residues" evidence="10">
    <location>
        <begin position="1389"/>
        <end position="1405"/>
    </location>
</feature>
<dbReference type="InterPro" id="IPR048058">
    <property type="entry name" value="Rrp5_S1_rpt_hs11_sc8"/>
</dbReference>
<feature type="domain" description="S1 motif" evidence="11">
    <location>
        <begin position="1130"/>
        <end position="1199"/>
    </location>
</feature>
<organism evidence="12">
    <name type="scientific">Pyricularia oryzae (strain Y34)</name>
    <name type="common">Rice blast fungus</name>
    <name type="synonym">Magnaporthe oryzae</name>
    <dbReference type="NCBI Taxonomy" id="1143189"/>
    <lineage>
        <taxon>Eukaryota</taxon>
        <taxon>Fungi</taxon>
        <taxon>Dikarya</taxon>
        <taxon>Ascomycota</taxon>
        <taxon>Pezizomycotina</taxon>
        <taxon>Sordariomycetes</taxon>
        <taxon>Sordariomycetidae</taxon>
        <taxon>Magnaporthales</taxon>
        <taxon>Pyriculariaceae</taxon>
        <taxon>Pyricularia</taxon>
    </lineage>
</organism>
<evidence type="ECO:0000256" key="9">
    <source>
        <dbReference type="ARBA" id="ARBA00076674"/>
    </source>
</evidence>
<dbReference type="FunFam" id="2.40.50.140:FF:000155">
    <property type="entry name" value="rRNA biogenesis protein RRP5"/>
    <property type="match status" value="1"/>
</dbReference>
<comment type="subcellular location">
    <subcellularLocation>
        <location evidence="1">Nucleus</location>
        <location evidence="1">Nucleolus</location>
    </subcellularLocation>
</comment>
<dbReference type="SUPFAM" id="SSF50249">
    <property type="entry name" value="Nucleic acid-binding proteins"/>
    <property type="match status" value="11"/>
</dbReference>
<feature type="compositionally biased region" description="Basic and acidic residues" evidence="10">
    <location>
        <begin position="1505"/>
        <end position="1514"/>
    </location>
</feature>
<dbReference type="CDD" id="cd05698">
    <property type="entry name" value="S1_Rrp5_repeat_hs6_sc5"/>
    <property type="match status" value="1"/>
</dbReference>
<comment type="function">
    <text evidence="7">Involved in the biogenesis of rRNA. Required for the formation of 18S and 5.8S rRNA.</text>
</comment>
<dbReference type="InterPro" id="IPR003029">
    <property type="entry name" value="S1_domain"/>
</dbReference>
<accession>A0AA97PI23</accession>
<feature type="compositionally biased region" description="Low complexity" evidence="10">
    <location>
        <begin position="43"/>
        <end position="53"/>
    </location>
</feature>
<feature type="domain" description="S1 motif" evidence="11">
    <location>
        <begin position="464"/>
        <end position="539"/>
    </location>
</feature>
<protein>
    <recommendedName>
        <fullName evidence="8">rRNA biogenesis protein RRP5</fullName>
    </recommendedName>
    <alternativeName>
        <fullName evidence="9">Ribosomal RNA-processing protein 5</fullName>
    </alternativeName>
</protein>
<keyword evidence="3" id="KW-0698">rRNA processing</keyword>
<reference evidence="12" key="1">
    <citation type="journal article" date="2012" name="PLoS Genet.">
        <title>Comparative analysis of the genomes of two field isolates of the rice blast fungus Magnaporthe oryzae.</title>
        <authorList>
            <person name="Xue M."/>
            <person name="Yang J."/>
            <person name="Li Z."/>
            <person name="Hu S."/>
            <person name="Yao N."/>
            <person name="Dean R.A."/>
            <person name="Zhao W."/>
            <person name="Shen M."/>
            <person name="Zhang H."/>
            <person name="Li C."/>
            <person name="Liu L."/>
            <person name="Cao L."/>
            <person name="Xu X."/>
            <person name="Xing Y."/>
            <person name="Hsiang T."/>
            <person name="Zhang Z."/>
            <person name="Xu J.R."/>
            <person name="Peng Y.L."/>
        </authorList>
    </citation>
    <scope>NUCLEOTIDE SEQUENCE</scope>
    <source>
        <strain evidence="12">Y34</strain>
    </source>
</reference>
<evidence type="ECO:0000259" key="11">
    <source>
        <dbReference type="PROSITE" id="PS50126"/>
    </source>
</evidence>
<keyword evidence="2" id="KW-0690">Ribosome biogenesis</keyword>
<dbReference type="CDD" id="cd05697">
    <property type="entry name" value="S1_Rrp5_repeat_hs5"/>
    <property type="match status" value="1"/>
</dbReference>
<dbReference type="InterPro" id="IPR057301">
    <property type="entry name" value="Rrp5_OB_4th"/>
</dbReference>
<evidence type="ECO:0000256" key="2">
    <source>
        <dbReference type="ARBA" id="ARBA00022517"/>
    </source>
</evidence>
<feature type="domain" description="S1 motif" evidence="11">
    <location>
        <begin position="1038"/>
        <end position="1114"/>
    </location>
</feature>
<feature type="domain" description="S1 motif" evidence="11">
    <location>
        <begin position="165"/>
        <end position="261"/>
    </location>
</feature>
<feature type="domain" description="S1 motif" evidence="11">
    <location>
        <begin position="650"/>
        <end position="719"/>
    </location>
</feature>
<dbReference type="CDD" id="cd05696">
    <property type="entry name" value="S1_Rrp5_repeat_hs4"/>
    <property type="match status" value="1"/>
</dbReference>
<feature type="compositionally biased region" description="Basic and acidic residues" evidence="10">
    <location>
        <begin position="24"/>
        <end position="42"/>
    </location>
</feature>
<dbReference type="CDD" id="cd04461">
    <property type="entry name" value="S1_Rrp5_repeat_hs8_sc7"/>
    <property type="match status" value="1"/>
</dbReference>
<feature type="compositionally biased region" description="Acidic residues" evidence="10">
    <location>
        <begin position="1444"/>
        <end position="1455"/>
    </location>
</feature>
<dbReference type="Pfam" id="PF23459">
    <property type="entry name" value="S1_RRP5"/>
    <property type="match status" value="2"/>
</dbReference>
<feature type="compositionally biased region" description="Low complexity" evidence="10">
    <location>
        <begin position="1458"/>
        <end position="1473"/>
    </location>
</feature>
<dbReference type="InterPro" id="IPR003107">
    <property type="entry name" value="HAT"/>
</dbReference>
<evidence type="ECO:0000256" key="3">
    <source>
        <dbReference type="ARBA" id="ARBA00022552"/>
    </source>
</evidence>
<evidence type="ECO:0000256" key="1">
    <source>
        <dbReference type="ARBA" id="ARBA00004604"/>
    </source>
</evidence>
<dbReference type="Pfam" id="PF24685">
    <property type="entry name" value="OB_RRP5_4th"/>
    <property type="match status" value="1"/>
</dbReference>
<dbReference type="FunFam" id="2.40.50.140:FF:000159">
    <property type="entry name" value="rRNA biogenesis protein rrp5"/>
    <property type="match status" value="1"/>
</dbReference>
<dbReference type="Pfam" id="PF00575">
    <property type="entry name" value="S1"/>
    <property type="match status" value="5"/>
</dbReference>
<dbReference type="InterPro" id="IPR048059">
    <property type="entry name" value="Rrp5_S1_rpt_hs1_sc1"/>
</dbReference>
<dbReference type="Proteomes" id="UP000011086">
    <property type="component" value="Unassembled WGS sequence"/>
</dbReference>
<evidence type="ECO:0000256" key="8">
    <source>
        <dbReference type="ARBA" id="ARBA00073619"/>
    </source>
</evidence>
<dbReference type="Gene3D" id="1.25.40.10">
    <property type="entry name" value="Tetratricopeptide repeat domain"/>
    <property type="match status" value="1"/>
</dbReference>
<feature type="compositionally biased region" description="Basic and acidic residues" evidence="10">
    <location>
        <begin position="1"/>
        <end position="10"/>
    </location>
</feature>
<keyword evidence="4" id="KW-0597">Phosphoprotein</keyword>
<dbReference type="PANTHER" id="PTHR23270">
    <property type="entry name" value="PROGRAMMED CELL DEATH PROTEIN 11 PRE-RRNA PROCESSING PROTEIN RRP5"/>
    <property type="match status" value="1"/>
</dbReference>
<dbReference type="CDD" id="cd05693">
    <property type="entry name" value="S1_Rrp5_repeat_hs1_sc1"/>
    <property type="match status" value="1"/>
</dbReference>
<dbReference type="FunFam" id="1.25.40.10:FF:000467">
    <property type="entry name" value="Putative rRNA biogenesis protein RRP5"/>
    <property type="match status" value="1"/>
</dbReference>
<dbReference type="SMART" id="SM00316">
    <property type="entry name" value="S1"/>
    <property type="match status" value="13"/>
</dbReference>
<sequence length="1808" mass="197119">MSSLKRKDAPGSKPAAKPPAGEPPSKRPRSDSASKSKDKADKPASAPAAPVVSKLKEDEPLFPRGGGSVLTPLEHKQIKVQASKDVLFEQESGKSKGKEDRAPKKLKGKKSKTQLKELAKNADSVKIESLNFKVSERPQCALVADLPFVGEHTDAATIIQRLVKGSLVLGQISAISALEVEISLPNNVTGHVKATSISTQLTKKLQDAMEVDQEEEDDDSEIDLTSILSVGQYVRAYVVSTMEEPSTAGAKGKRRIELSLQPELANTGLSSADVVENSTVAGSISSVEDHGYVVDLGIQNLTGFLSKKEVDKGISAAQLEPGCVHLLLVTGVKGKIAQVSTLTKKLSNVQLFPGTAKTINTFLPGTAVDVLVSDISGRGLAGKVMGSLDVTADIIHSGLGPNGVNLEKKYKIGSKVKARVICNFPTSDNLKLGISLLSHLTSLQPRNAKVDGKEVPPLTALPHSSIVEQCTVTKVEPDIGLFVDTGIEGVPGFVHISRVKDGKVDALYEASGPYKTGSVHRGRIVGYNSMDGMYHLSFEKSILERQYLRIEDVPIAEVVNVTIEKMIVKEDGLSGVIVKLADGITGFVPEMHLADIRLQHPEKKFREGLKVKARVLSVDPAKNQLRLTFKKTLVNSEAAPIKDFGEASVGQQVQGTIVKIKPIGAFVQFYGTLRGFLPIGEMSESFIRDPNEHFRTGQVVNVHVISVDPERRRLVVSCKDPAAFGVEKQMALQKLKVGDLVSGSVTEKSEDNVFLELKDSSLKAVLRAHHLTDKSPSKNQSALSKIRVGQTLEDLVVLEKDEGRRSIVLSLKPSLVKASQNGQFLTTLADAKVGKLVQGFVRNITPTAVFVQFGGNLTALLPKSMISTQNQALEDFGLRLHQAIEVKVHSVEDKRLVVSMPDAEAPKDTKPRHEAKPVSNAVDASITSTDDISVGTVTKARIASIKKTQLNVALADNVQGRVDISEVFDSWDEITNAKDPLSKFTQNQIIDVRVIGVHDARNYRFLPFSHRTANSVLELTAKPSSVRAKGQYKPLAMADVKAGSSWLTFVNNNEDKWLWVNLSPAVRGRIRSSEVSDDSSHGKDLRQNFPVGTALRARVLAVDADNGKLDLSARSARPNEHMKWEELEKDTVMHARVTKVNDRQVFFQISDSVAAPVQIIDLNDDYDHANPLKYSKNDIVRVSVVSIDKNHKKLRLSARESRVLSSELPVKDKEITSVSQIEQGTILRGFVKNVSDKGLFVTLGGDVTALVRISDLSDAFLKDWKEHFQVDQLVKGRVTSVDKTLGHVQMSLKASAVDEDYKPLPGYGDLKEGQVITGKVRKVADFGAFILIDKSANVSGLCHRTEMADKPVKDATKLYREGDSVKAIILSVDAAKKKVSFGLKPSYFEDADSDEDMEDDEDSDDSGAALGFDSDDDDDEDEDDDMDDGDSVVLFTGTGGAESSNDEDEEDDDVSMTDAQAGGAALPGLDAGGFDWSGGNLDADDQDSDASSEEKTKKTKKRRKAEIEVDRTGDLDANGPQTAGDFERLLLGQPNSSALWIAYMAFHMQVSELAKAREVAERAINTINVREETEKLNVWIAYLNLEVAYGTDESLDEVFKRACQYNDDLEVHERLASICIQSGKHDKADELFQAMVKKFGSKSPKVWLNYAHFLYTSAKSPDRGRALLPRAMKSLGSHAHLELASKFAGLEFRCPGGDPERGRTVFEGLLSTYPKRLDLRGQLLDLEVAAGSDKAVVRDVFERGTKAKGLKPKQAKKWFQRWAKWEEANGDAKSREKVSAKAQEWARLAEARKADTSVQDNDAAEDSG</sequence>
<feature type="region of interest" description="Disordered" evidence="10">
    <location>
        <begin position="1387"/>
        <end position="1520"/>
    </location>
</feature>
<evidence type="ECO:0000313" key="12">
    <source>
        <dbReference type="EMBL" id="ELQ35374.1"/>
    </source>
</evidence>
<dbReference type="GO" id="GO:0003723">
    <property type="term" value="F:RNA binding"/>
    <property type="evidence" value="ECO:0007669"/>
    <property type="project" value="TreeGrafter"/>
</dbReference>
<dbReference type="CDD" id="cd05708">
    <property type="entry name" value="S1_Rrp5_repeat_sc12"/>
    <property type="match status" value="1"/>
</dbReference>
<dbReference type="CDD" id="cd05706">
    <property type="entry name" value="S1_Rrp5_repeat_sc10"/>
    <property type="match status" value="1"/>
</dbReference>
<dbReference type="CDD" id="cd05694">
    <property type="entry name" value="S1_Rrp5_repeat_hs2_sc2"/>
    <property type="match status" value="1"/>
</dbReference>
<dbReference type="EMBL" id="JH793345">
    <property type="protein sequence ID" value="ELQ35374.1"/>
    <property type="molecule type" value="Genomic_DNA"/>
</dbReference>
<gene>
    <name evidence="12" type="ORF">OOU_Y34scaffold00711g14</name>
</gene>